<name>A0A645E8G9_9ZZZZ</name>
<protein>
    <submittedName>
        <fullName evidence="2">Uncharacterized protein</fullName>
    </submittedName>
</protein>
<feature type="transmembrane region" description="Helical" evidence="1">
    <location>
        <begin position="99"/>
        <end position="121"/>
    </location>
</feature>
<feature type="transmembrane region" description="Helical" evidence="1">
    <location>
        <begin position="58"/>
        <end position="79"/>
    </location>
</feature>
<accession>A0A645E8G9</accession>
<keyword evidence="1" id="KW-0472">Membrane</keyword>
<evidence type="ECO:0000313" key="2">
    <source>
        <dbReference type="EMBL" id="MPM98274.1"/>
    </source>
</evidence>
<sequence>MPVFNIFSTITSPTFIGALTFIVSSTSIISNIISLGIESCVLTGSKFKYDFSSFTVEVITLLGLVNSSTPYFSPLLQVFPSTLYPSSVLVTTNGHPIGQTIQVIFAIFYASSTLTVISPVISLNKSFPILIFSISDGIM</sequence>
<dbReference type="AlphaFoldDB" id="A0A645E8G9"/>
<keyword evidence="1" id="KW-1133">Transmembrane helix</keyword>
<keyword evidence="1" id="KW-0812">Transmembrane</keyword>
<comment type="caution">
    <text evidence="2">The sequence shown here is derived from an EMBL/GenBank/DDBJ whole genome shotgun (WGS) entry which is preliminary data.</text>
</comment>
<proteinExistence type="predicted"/>
<organism evidence="2">
    <name type="scientific">bioreactor metagenome</name>
    <dbReference type="NCBI Taxonomy" id="1076179"/>
    <lineage>
        <taxon>unclassified sequences</taxon>
        <taxon>metagenomes</taxon>
        <taxon>ecological metagenomes</taxon>
    </lineage>
</organism>
<evidence type="ECO:0000256" key="1">
    <source>
        <dbReference type="SAM" id="Phobius"/>
    </source>
</evidence>
<dbReference type="EMBL" id="VSSQ01044450">
    <property type="protein sequence ID" value="MPM98274.1"/>
    <property type="molecule type" value="Genomic_DNA"/>
</dbReference>
<feature type="transmembrane region" description="Helical" evidence="1">
    <location>
        <begin position="15"/>
        <end position="37"/>
    </location>
</feature>
<reference evidence="2" key="1">
    <citation type="submission" date="2019-08" db="EMBL/GenBank/DDBJ databases">
        <authorList>
            <person name="Kucharzyk K."/>
            <person name="Murdoch R.W."/>
            <person name="Higgins S."/>
            <person name="Loffler F."/>
        </authorList>
    </citation>
    <scope>NUCLEOTIDE SEQUENCE</scope>
</reference>
<gene>
    <name evidence="2" type="ORF">SDC9_145459</name>
</gene>